<sequence length="40" mass="4170">MSGQPDCGDGAPKFGRLLIVLVLAVMLIGVITLSAEAYYS</sequence>
<accession>W0V2R5</accession>
<dbReference type="HOGENOM" id="CLU_213855_0_0_4"/>
<dbReference type="PATRIC" id="fig|1349767.4.peg.2722"/>
<keyword evidence="1" id="KW-0472">Membrane</keyword>
<proteinExistence type="predicted"/>
<dbReference type="STRING" id="1349767.GJA_987"/>
<gene>
    <name evidence="2" type="ORF">GJA_987</name>
</gene>
<name>W0V2R5_9BURK</name>
<dbReference type="KEGG" id="jag:GJA_987"/>
<organism evidence="2 3">
    <name type="scientific">Janthinobacterium agaricidamnosum NBRC 102515 = DSM 9628</name>
    <dbReference type="NCBI Taxonomy" id="1349767"/>
    <lineage>
        <taxon>Bacteria</taxon>
        <taxon>Pseudomonadati</taxon>
        <taxon>Pseudomonadota</taxon>
        <taxon>Betaproteobacteria</taxon>
        <taxon>Burkholderiales</taxon>
        <taxon>Oxalobacteraceae</taxon>
        <taxon>Janthinobacterium</taxon>
    </lineage>
</organism>
<dbReference type="AlphaFoldDB" id="W0V2R5"/>
<evidence type="ECO:0000313" key="3">
    <source>
        <dbReference type="Proteomes" id="UP000027604"/>
    </source>
</evidence>
<protein>
    <submittedName>
        <fullName evidence="2">Putative membrane protein</fullName>
    </submittedName>
</protein>
<reference evidence="2 3" key="1">
    <citation type="journal article" date="2015" name="Genome Announc.">
        <title>Genome Sequence of Mushroom Soft-Rot Pathogen Janthinobacterium agaricidamnosum.</title>
        <authorList>
            <person name="Graupner K."/>
            <person name="Lackner G."/>
            <person name="Hertweck C."/>
        </authorList>
    </citation>
    <scope>NUCLEOTIDE SEQUENCE [LARGE SCALE GENOMIC DNA]</scope>
    <source>
        <strain evidence="3">NBRC 102515 / DSM 9628</strain>
    </source>
</reference>
<evidence type="ECO:0000256" key="1">
    <source>
        <dbReference type="SAM" id="Phobius"/>
    </source>
</evidence>
<feature type="transmembrane region" description="Helical" evidence="1">
    <location>
        <begin position="18"/>
        <end position="39"/>
    </location>
</feature>
<dbReference type="RefSeq" id="WP_277914392.1">
    <property type="nucleotide sequence ID" value="NZ_BCTH01000029.1"/>
</dbReference>
<dbReference type="EMBL" id="HG322949">
    <property type="protein sequence ID" value="CDG81643.1"/>
    <property type="molecule type" value="Genomic_DNA"/>
</dbReference>
<dbReference type="Proteomes" id="UP000027604">
    <property type="component" value="Chromosome I"/>
</dbReference>
<keyword evidence="1" id="KW-0812">Transmembrane</keyword>
<keyword evidence="1" id="KW-1133">Transmembrane helix</keyword>
<keyword evidence="3" id="KW-1185">Reference proteome</keyword>
<evidence type="ECO:0000313" key="2">
    <source>
        <dbReference type="EMBL" id="CDG81643.1"/>
    </source>
</evidence>